<evidence type="ECO:0000313" key="9">
    <source>
        <dbReference type="Proteomes" id="UP000504635"/>
    </source>
</evidence>
<dbReference type="CTD" id="38410"/>
<gene>
    <name evidence="10" type="primary">LOC115890133</name>
</gene>
<evidence type="ECO:0000256" key="2">
    <source>
        <dbReference type="ARBA" id="ARBA00004687"/>
    </source>
</evidence>
<dbReference type="GO" id="GO:0016757">
    <property type="term" value="F:glycosyltransferase activity"/>
    <property type="evidence" value="ECO:0007669"/>
    <property type="project" value="UniProtKB-KW"/>
</dbReference>
<dbReference type="Pfam" id="PF06432">
    <property type="entry name" value="GPI2"/>
    <property type="match status" value="1"/>
</dbReference>
<feature type="transmembrane region" description="Helical" evidence="8">
    <location>
        <begin position="239"/>
        <end position="260"/>
    </location>
</feature>
<dbReference type="InParanoid" id="A0A6J2YS85"/>
<keyword evidence="9" id="KW-1185">Reference proteome</keyword>
<dbReference type="FunCoup" id="A0A6J2YS85">
    <property type="interactions" value="1470"/>
</dbReference>
<evidence type="ECO:0000313" key="10">
    <source>
        <dbReference type="RefSeq" id="XP_030766144.1"/>
    </source>
</evidence>
<evidence type="ECO:0000256" key="1">
    <source>
        <dbReference type="ARBA" id="ARBA00004141"/>
    </source>
</evidence>
<protein>
    <submittedName>
        <fullName evidence="10">Phosphatidylinositol N-acetylglucosaminyltransferase subunit C</fullName>
    </submittedName>
</protein>
<dbReference type="InterPro" id="IPR009450">
    <property type="entry name" value="Plno_GlcNAc_GPI2"/>
</dbReference>
<dbReference type="GeneID" id="115890133"/>
<proteinExistence type="inferred from homology"/>
<keyword evidence="4" id="KW-0337">GPI-anchor biosynthesis</keyword>
<evidence type="ECO:0000256" key="6">
    <source>
        <dbReference type="ARBA" id="ARBA00022989"/>
    </source>
</evidence>
<dbReference type="OrthoDB" id="196709at2759"/>
<dbReference type="PANTHER" id="PTHR12982">
    <property type="entry name" value="PHOSPHATIDYLINOSITOL GLYCAN, CLASS C"/>
    <property type="match status" value="1"/>
</dbReference>
<dbReference type="RefSeq" id="XP_030766144.1">
    <property type="nucleotide sequence ID" value="XM_030910284.1"/>
</dbReference>
<comment type="subcellular location">
    <subcellularLocation>
        <location evidence="1">Membrane</location>
        <topology evidence="1">Multi-pass membrane protein</topology>
    </subcellularLocation>
</comment>
<evidence type="ECO:0000256" key="4">
    <source>
        <dbReference type="ARBA" id="ARBA00022502"/>
    </source>
</evidence>
<dbReference type="Proteomes" id="UP000504635">
    <property type="component" value="Unplaced"/>
</dbReference>
<keyword evidence="7 8" id="KW-0472">Membrane</keyword>
<evidence type="ECO:0000256" key="7">
    <source>
        <dbReference type="ARBA" id="ARBA00023136"/>
    </source>
</evidence>
<dbReference type="GO" id="GO:0006506">
    <property type="term" value="P:GPI anchor biosynthetic process"/>
    <property type="evidence" value="ECO:0007669"/>
    <property type="project" value="UniProtKB-UniPathway"/>
</dbReference>
<evidence type="ECO:0000256" key="5">
    <source>
        <dbReference type="ARBA" id="ARBA00022692"/>
    </source>
</evidence>
<feature type="transmembrane region" description="Helical" evidence="8">
    <location>
        <begin position="48"/>
        <end position="72"/>
    </location>
</feature>
<keyword evidence="10" id="KW-0808">Transferase</keyword>
<name>A0A6J2YS85_SITOR</name>
<feature type="transmembrane region" description="Helical" evidence="8">
    <location>
        <begin position="217"/>
        <end position="233"/>
    </location>
</feature>
<keyword evidence="10" id="KW-0328">Glycosyltransferase</keyword>
<evidence type="ECO:0000256" key="8">
    <source>
        <dbReference type="SAM" id="Phobius"/>
    </source>
</evidence>
<accession>A0A6J2YS85</accession>
<dbReference type="PANTHER" id="PTHR12982:SF0">
    <property type="entry name" value="PHOSPHATIDYLINOSITOL N-ACETYLGLUCOSAMINYLTRANSFERASE SUBUNIT C"/>
    <property type="match status" value="1"/>
</dbReference>
<dbReference type="UniPathway" id="UPA00196"/>
<organism evidence="9 10">
    <name type="scientific">Sitophilus oryzae</name>
    <name type="common">Rice weevil</name>
    <name type="synonym">Curculio oryzae</name>
    <dbReference type="NCBI Taxonomy" id="7048"/>
    <lineage>
        <taxon>Eukaryota</taxon>
        <taxon>Metazoa</taxon>
        <taxon>Ecdysozoa</taxon>
        <taxon>Arthropoda</taxon>
        <taxon>Hexapoda</taxon>
        <taxon>Insecta</taxon>
        <taxon>Pterygota</taxon>
        <taxon>Neoptera</taxon>
        <taxon>Endopterygota</taxon>
        <taxon>Coleoptera</taxon>
        <taxon>Polyphaga</taxon>
        <taxon>Cucujiformia</taxon>
        <taxon>Curculionidae</taxon>
        <taxon>Dryophthorinae</taxon>
        <taxon>Sitophilus</taxon>
    </lineage>
</organism>
<feature type="transmembrane region" description="Helical" evidence="8">
    <location>
        <begin position="78"/>
        <end position="97"/>
    </location>
</feature>
<keyword evidence="6 8" id="KW-1133">Transmembrane helix</keyword>
<dbReference type="KEGG" id="soy:115890133"/>
<evidence type="ECO:0000256" key="3">
    <source>
        <dbReference type="ARBA" id="ARBA00008321"/>
    </source>
</evidence>
<reference evidence="10" key="1">
    <citation type="submission" date="2025-08" db="UniProtKB">
        <authorList>
            <consortium name="RefSeq"/>
        </authorList>
    </citation>
    <scope>IDENTIFICATION</scope>
    <source>
        <tissue evidence="10">Gonads</tissue>
    </source>
</reference>
<dbReference type="GO" id="GO:0000506">
    <property type="term" value="C:glycosylphosphatidylinositol-N-acetylglucosaminyltransferase (GPI-GnT) complex"/>
    <property type="evidence" value="ECO:0007669"/>
    <property type="project" value="TreeGrafter"/>
</dbReference>
<feature type="transmembrane region" description="Helical" evidence="8">
    <location>
        <begin position="141"/>
        <end position="158"/>
    </location>
</feature>
<dbReference type="PIRSF" id="PIRSF016104">
    <property type="entry name" value="GPI2"/>
    <property type="match status" value="1"/>
</dbReference>
<dbReference type="AlphaFoldDB" id="A0A6J2YS85"/>
<comment type="pathway">
    <text evidence="2">Glycolipid biosynthesis; glycosylphosphatidylinositol-anchor biosynthesis.</text>
</comment>
<keyword evidence="5 8" id="KW-0812">Transmembrane</keyword>
<feature type="transmembrane region" description="Helical" evidence="8">
    <location>
        <begin position="117"/>
        <end position="135"/>
    </location>
</feature>
<sequence length="281" mass="32238">MPNTSPKKPWRKILYDKQDYPDNYVDPAVFLKELKRNTQLKKITLWEAYLGANLFLQEFTVVVLFLIIYYYIVSKLVRPWFILHATNSVSLVGFLFYRLKNRCNTIKETVGRDVRTILTFVVFGQLFSPVLHTLTDTISTDTIYTTTFFMMLVHLIFFDYGVSAALVSNSLSLSAAMFASICLASRLSSANEAFVFLTISTQAFVLFPILRKQIGNSVILTVILVLAELYFLLEISLSISVLYFLALIFIETCPVLFVVCHKYRDNIHGPWDEAVVNVKFK</sequence>
<comment type="similarity">
    <text evidence="3">Belongs to the PIGC family.</text>
</comment>